<protein>
    <submittedName>
        <fullName evidence="1">Uncharacterized protein</fullName>
    </submittedName>
</protein>
<sequence length="182" mass="19888">MAGPWRSPALAAVVARLEDEIRDAWARLRAELDVAPGSPEESELAWLVIDDPGAYDWRTVDGAVDRLTCPDCGARLSAGPVTCTTCEFRHRMRFGARERDRPHVPPGNEHALRVATAVSRSRHRYSPRARVGYELVLPDLLAGALPTTPQAQAAKALINTLTDDECDRVASLAEVAELARGR</sequence>
<dbReference type="AlphaFoldDB" id="A0AAU7R545"/>
<dbReference type="RefSeq" id="WP_349879739.1">
    <property type="nucleotide sequence ID" value="NZ_CP157974.1"/>
</dbReference>
<name>A0AAU7R545_9ACTN</name>
<proteinExistence type="predicted"/>
<organism evidence="1">
    <name type="scientific">Micromonospora sp. HUAS YX12</name>
    <dbReference type="NCBI Taxonomy" id="3156396"/>
    <lineage>
        <taxon>Bacteria</taxon>
        <taxon>Bacillati</taxon>
        <taxon>Actinomycetota</taxon>
        <taxon>Actinomycetes</taxon>
        <taxon>Micromonosporales</taxon>
        <taxon>Micromonosporaceae</taxon>
        <taxon>Micromonospora</taxon>
    </lineage>
</organism>
<evidence type="ECO:0000313" key="1">
    <source>
        <dbReference type="EMBL" id="XBT83427.1"/>
    </source>
</evidence>
<dbReference type="EMBL" id="CP157974">
    <property type="protein sequence ID" value="XBT83427.1"/>
    <property type="molecule type" value="Genomic_DNA"/>
</dbReference>
<gene>
    <name evidence="1" type="ORF">ABIH81_08145</name>
</gene>
<accession>A0AAU7R545</accession>
<reference evidence="1" key="1">
    <citation type="submission" date="2024-06" db="EMBL/GenBank/DDBJ databases">
        <title>Micromonospora sp. strain HUAS YX12 genome sequences.</title>
        <authorList>
            <person name="Mo P."/>
        </authorList>
    </citation>
    <scope>NUCLEOTIDE SEQUENCE</scope>
    <source>
        <strain evidence="1">HUAS YX12</strain>
    </source>
</reference>